<dbReference type="InterPro" id="IPR013325">
    <property type="entry name" value="RNA_pol_sigma_r2"/>
</dbReference>
<dbReference type="Proteomes" id="UP000198864">
    <property type="component" value="Unassembled WGS sequence"/>
</dbReference>
<name>A0A1C4ZF61_9ACTN</name>
<evidence type="ECO:0000313" key="8">
    <source>
        <dbReference type="EMBL" id="RAO01113.1"/>
    </source>
</evidence>
<dbReference type="InterPro" id="IPR014325">
    <property type="entry name" value="RNA_pol_sigma-E_actinobac"/>
</dbReference>
<dbReference type="PANTHER" id="PTHR43133:SF50">
    <property type="entry name" value="ECF RNA POLYMERASE SIGMA FACTOR SIGM"/>
    <property type="match status" value="1"/>
</dbReference>
<dbReference type="Pfam" id="PF04542">
    <property type="entry name" value="Sigma70_r2"/>
    <property type="match status" value="1"/>
</dbReference>
<keyword evidence="2" id="KW-0805">Transcription regulation</keyword>
<dbReference type="Gene3D" id="1.10.10.10">
    <property type="entry name" value="Winged helix-like DNA-binding domain superfamily/Winged helix DNA-binding domain"/>
    <property type="match status" value="1"/>
</dbReference>
<keyword evidence="3" id="KW-0731">Sigma factor</keyword>
<dbReference type="SUPFAM" id="SSF88946">
    <property type="entry name" value="Sigma2 domain of RNA polymerase sigma factors"/>
    <property type="match status" value="1"/>
</dbReference>
<sequence>MTFEEYAFARTSALVRLARLLTGDEHRAEDLVQDVLARAYARWGRISRTDRPDAYVRRMLVNTHNSWWRRLSSREISVAAVLDQAGDVDEAAGVAERDALWRLVCDLPARQRTVIVLRYYEDLDDTSIAEILACSTGTVRTHARRALAALRQRQVAATHAWAGEL</sequence>
<reference evidence="9 10" key="1">
    <citation type="submission" date="2016-06" db="EMBL/GenBank/DDBJ databases">
        <authorList>
            <person name="Kjaerup R.B."/>
            <person name="Dalgaard T.S."/>
            <person name="Juul-Madsen H.R."/>
        </authorList>
    </citation>
    <scope>NUCLEOTIDE SEQUENCE [LARGE SCALE GENOMIC DNA]</scope>
    <source>
        <strain evidence="9 10">DSM 44871</strain>
    </source>
</reference>
<keyword evidence="5" id="KW-0804">Transcription</keyword>
<evidence type="ECO:0000313" key="10">
    <source>
        <dbReference type="Proteomes" id="UP000198864"/>
    </source>
</evidence>
<evidence type="ECO:0000313" key="9">
    <source>
        <dbReference type="EMBL" id="SCF31630.1"/>
    </source>
</evidence>
<dbReference type="GO" id="GO:0003677">
    <property type="term" value="F:DNA binding"/>
    <property type="evidence" value="ECO:0007669"/>
    <property type="project" value="UniProtKB-KW"/>
</dbReference>
<comment type="similarity">
    <text evidence="1">Belongs to the sigma-70 factor family. ECF subfamily.</text>
</comment>
<dbReference type="Gene3D" id="1.10.1740.10">
    <property type="match status" value="1"/>
</dbReference>
<proteinExistence type="inferred from homology"/>
<dbReference type="PANTHER" id="PTHR43133">
    <property type="entry name" value="RNA POLYMERASE ECF-TYPE SIGMA FACTO"/>
    <property type="match status" value="1"/>
</dbReference>
<dbReference type="NCBIfam" id="TIGR02983">
    <property type="entry name" value="SigE-fam_strep"/>
    <property type="match status" value="1"/>
</dbReference>
<dbReference type="InterPro" id="IPR039425">
    <property type="entry name" value="RNA_pol_sigma-70-like"/>
</dbReference>
<evidence type="ECO:0000259" key="6">
    <source>
        <dbReference type="Pfam" id="PF04542"/>
    </source>
</evidence>
<dbReference type="AlphaFoldDB" id="A0A1C4ZF61"/>
<keyword evidence="11" id="KW-1185">Reference proteome</keyword>
<dbReference type="InterPro" id="IPR013324">
    <property type="entry name" value="RNA_pol_sigma_r3/r4-like"/>
</dbReference>
<evidence type="ECO:0000256" key="2">
    <source>
        <dbReference type="ARBA" id="ARBA00023015"/>
    </source>
</evidence>
<dbReference type="InterPro" id="IPR007627">
    <property type="entry name" value="RNA_pol_sigma70_r2"/>
</dbReference>
<evidence type="ECO:0000256" key="1">
    <source>
        <dbReference type="ARBA" id="ARBA00010641"/>
    </source>
</evidence>
<dbReference type="InterPro" id="IPR014284">
    <property type="entry name" value="RNA_pol_sigma-70_dom"/>
</dbReference>
<dbReference type="STRING" id="285676.GA0070561_5256"/>
<dbReference type="RefSeq" id="WP_091405565.1">
    <property type="nucleotide sequence ID" value="NZ_FMCR01000006.1"/>
</dbReference>
<dbReference type="InterPro" id="IPR036388">
    <property type="entry name" value="WH-like_DNA-bd_sf"/>
</dbReference>
<reference evidence="8 11" key="2">
    <citation type="submission" date="2018-03" db="EMBL/GenBank/DDBJ databases">
        <title>Genomic framework for the identification of Micromonospora saelicesensis and Micromonospora noduli.</title>
        <authorList>
            <person name="Riesco R."/>
            <person name="Trujillo M.E."/>
        </authorList>
    </citation>
    <scope>NUCLEOTIDE SEQUENCE [LARGE SCALE GENOMIC DNA]</scope>
    <source>
        <strain evidence="8 11">GAR05</strain>
    </source>
</reference>
<dbReference type="InterPro" id="IPR013249">
    <property type="entry name" value="RNA_pol_sigma70_r4_t2"/>
</dbReference>
<organism evidence="9 10">
    <name type="scientific">Micromonospora saelicesensis</name>
    <dbReference type="NCBI Taxonomy" id="285676"/>
    <lineage>
        <taxon>Bacteria</taxon>
        <taxon>Bacillati</taxon>
        <taxon>Actinomycetota</taxon>
        <taxon>Actinomycetes</taxon>
        <taxon>Micromonosporales</taxon>
        <taxon>Micromonosporaceae</taxon>
        <taxon>Micromonospora</taxon>
    </lineage>
</organism>
<evidence type="ECO:0000313" key="11">
    <source>
        <dbReference type="Proteomes" id="UP000249334"/>
    </source>
</evidence>
<dbReference type="CDD" id="cd06171">
    <property type="entry name" value="Sigma70_r4"/>
    <property type="match status" value="1"/>
</dbReference>
<evidence type="ECO:0000256" key="5">
    <source>
        <dbReference type="ARBA" id="ARBA00023163"/>
    </source>
</evidence>
<keyword evidence="4" id="KW-0238">DNA-binding</keyword>
<accession>A0A1C4ZF61</accession>
<dbReference type="Proteomes" id="UP000249334">
    <property type="component" value="Unassembled WGS sequence"/>
</dbReference>
<dbReference type="EMBL" id="PXXW01000016">
    <property type="protein sequence ID" value="RAO01113.1"/>
    <property type="molecule type" value="Genomic_DNA"/>
</dbReference>
<gene>
    <name evidence="9" type="ORF">GA0070561_5256</name>
    <name evidence="8" type="ORF">GAR05_01975</name>
</gene>
<protein>
    <submittedName>
        <fullName evidence="9">RNA polymerase sigma-70 factor, sigma-E family</fullName>
    </submittedName>
    <submittedName>
        <fullName evidence="8">RNA polymerase sigma-E factor</fullName>
    </submittedName>
</protein>
<evidence type="ECO:0000259" key="7">
    <source>
        <dbReference type="Pfam" id="PF08281"/>
    </source>
</evidence>
<feature type="domain" description="RNA polymerase sigma-70 region 2" evidence="6">
    <location>
        <begin position="13"/>
        <end position="72"/>
    </location>
</feature>
<dbReference type="SUPFAM" id="SSF88659">
    <property type="entry name" value="Sigma3 and sigma4 domains of RNA polymerase sigma factors"/>
    <property type="match status" value="1"/>
</dbReference>
<dbReference type="Pfam" id="PF08281">
    <property type="entry name" value="Sigma70_r4_2"/>
    <property type="match status" value="1"/>
</dbReference>
<feature type="domain" description="RNA polymerase sigma factor 70 region 4 type 2" evidence="7">
    <location>
        <begin position="98"/>
        <end position="150"/>
    </location>
</feature>
<dbReference type="GO" id="GO:0016987">
    <property type="term" value="F:sigma factor activity"/>
    <property type="evidence" value="ECO:0007669"/>
    <property type="project" value="UniProtKB-KW"/>
</dbReference>
<evidence type="ECO:0000256" key="3">
    <source>
        <dbReference type="ARBA" id="ARBA00023082"/>
    </source>
</evidence>
<dbReference type="EMBL" id="FMCR01000006">
    <property type="protein sequence ID" value="SCF31630.1"/>
    <property type="molecule type" value="Genomic_DNA"/>
</dbReference>
<dbReference type="GO" id="GO:0006352">
    <property type="term" value="P:DNA-templated transcription initiation"/>
    <property type="evidence" value="ECO:0007669"/>
    <property type="project" value="InterPro"/>
</dbReference>
<evidence type="ECO:0000256" key="4">
    <source>
        <dbReference type="ARBA" id="ARBA00023125"/>
    </source>
</evidence>
<dbReference type="NCBIfam" id="TIGR02937">
    <property type="entry name" value="sigma70-ECF"/>
    <property type="match status" value="1"/>
</dbReference>